<evidence type="ECO:0000259" key="1">
    <source>
        <dbReference type="Pfam" id="PF13643"/>
    </source>
</evidence>
<evidence type="ECO:0000313" key="2">
    <source>
        <dbReference type="EMBL" id="MEO3684699.1"/>
    </source>
</evidence>
<protein>
    <submittedName>
        <fullName evidence="2">DUF4145 domain-containing protein</fullName>
    </submittedName>
</protein>
<keyword evidence="3" id="KW-1185">Reference proteome</keyword>
<feature type="domain" description="DUF4145" evidence="1">
    <location>
        <begin position="106"/>
        <end position="191"/>
    </location>
</feature>
<dbReference type="InterPro" id="IPR025285">
    <property type="entry name" value="DUF4145"/>
</dbReference>
<dbReference type="Proteomes" id="UP001477278">
    <property type="component" value="Unassembled WGS sequence"/>
</dbReference>
<reference evidence="2 3" key="1">
    <citation type="submission" date="2024-05" db="EMBL/GenBank/DDBJ databases">
        <title>Genome sequencing of Marine Estuary Bacteria, Shewanella vesiculosa and S. baltica, and Pseudomonas syringae.</title>
        <authorList>
            <person name="Gurung A."/>
            <person name="Maclea K.S."/>
        </authorList>
    </citation>
    <scope>NUCLEOTIDE SEQUENCE [LARGE SCALE GENOMIC DNA]</scope>
    <source>
        <strain evidence="2 3">1A</strain>
    </source>
</reference>
<evidence type="ECO:0000313" key="3">
    <source>
        <dbReference type="Proteomes" id="UP001477278"/>
    </source>
</evidence>
<dbReference type="Pfam" id="PF13643">
    <property type="entry name" value="DUF4145"/>
    <property type="match status" value="1"/>
</dbReference>
<sequence length="229" mass="25308">MAELNPNKGTIKARCTNCSGALSLFYWMEGRNDLGAVTHQISDDLWTAHRLFKCSGCGCGALGVINYSGGFMYPGVQSYLVSFSPESKKRLKLPNEVPDGIKSEFREAEDCMANDCLRAAAGLFRSVLDKTMKANGYHTKAESNLHKQIEAAAKDGVITQARKVRAHEDIRVLGNDVLHDEWQKIPIESVEAAQHYSQRILEDLYGDRESVLSILTSIGRKASDAPQQD</sequence>
<proteinExistence type="predicted"/>
<dbReference type="EMBL" id="JBDPZN010000024">
    <property type="protein sequence ID" value="MEO3684699.1"/>
    <property type="molecule type" value="Genomic_DNA"/>
</dbReference>
<organism evidence="2 3">
    <name type="scientific">Shewanella vesiculosa</name>
    <dbReference type="NCBI Taxonomy" id="518738"/>
    <lineage>
        <taxon>Bacteria</taxon>
        <taxon>Pseudomonadati</taxon>
        <taxon>Pseudomonadota</taxon>
        <taxon>Gammaproteobacteria</taxon>
        <taxon>Alteromonadales</taxon>
        <taxon>Shewanellaceae</taxon>
        <taxon>Shewanella</taxon>
    </lineage>
</organism>
<gene>
    <name evidence="2" type="ORF">ABHN84_20760</name>
</gene>
<name>A0ABV0FXG4_9GAMM</name>
<comment type="caution">
    <text evidence="2">The sequence shown here is derived from an EMBL/GenBank/DDBJ whole genome shotgun (WGS) entry which is preliminary data.</text>
</comment>
<dbReference type="RefSeq" id="WP_347691079.1">
    <property type="nucleotide sequence ID" value="NZ_JBDPZN010000024.1"/>
</dbReference>
<accession>A0ABV0FXG4</accession>